<organism evidence="11 12">
    <name type="scientific">Tetradesmus obliquus</name>
    <name type="common">Green alga</name>
    <name type="synonym">Acutodesmus obliquus</name>
    <dbReference type="NCBI Taxonomy" id="3088"/>
    <lineage>
        <taxon>Eukaryota</taxon>
        <taxon>Viridiplantae</taxon>
        <taxon>Chlorophyta</taxon>
        <taxon>core chlorophytes</taxon>
        <taxon>Chlorophyceae</taxon>
        <taxon>CS clade</taxon>
        <taxon>Sphaeropleales</taxon>
        <taxon>Scenedesmaceae</taxon>
        <taxon>Tetradesmus</taxon>
    </lineage>
</organism>
<dbReference type="InterPro" id="IPR044772">
    <property type="entry name" value="NO3_transporter"/>
</dbReference>
<evidence type="ECO:0000256" key="2">
    <source>
        <dbReference type="ARBA" id="ARBA00008432"/>
    </source>
</evidence>
<keyword evidence="4 9" id="KW-0812">Transmembrane</keyword>
<feature type="transmembrane region" description="Helical" evidence="9">
    <location>
        <begin position="98"/>
        <end position="119"/>
    </location>
</feature>
<dbReference type="PROSITE" id="PS50850">
    <property type="entry name" value="MFS"/>
    <property type="match status" value="1"/>
</dbReference>
<dbReference type="GO" id="GO:0015112">
    <property type="term" value="F:nitrate transmembrane transporter activity"/>
    <property type="evidence" value="ECO:0007669"/>
    <property type="project" value="InterPro"/>
</dbReference>
<evidence type="ECO:0000256" key="3">
    <source>
        <dbReference type="ARBA" id="ARBA00022448"/>
    </source>
</evidence>
<dbReference type="SUPFAM" id="SSF103473">
    <property type="entry name" value="MFS general substrate transporter"/>
    <property type="match status" value="1"/>
</dbReference>
<evidence type="ECO:0000256" key="6">
    <source>
        <dbReference type="ARBA" id="ARBA00023063"/>
    </source>
</evidence>
<feature type="transmembrane region" description="Helical" evidence="9">
    <location>
        <begin position="312"/>
        <end position="337"/>
    </location>
</feature>
<dbReference type="Pfam" id="PF07690">
    <property type="entry name" value="MFS_1"/>
    <property type="match status" value="1"/>
</dbReference>
<feature type="transmembrane region" description="Helical" evidence="9">
    <location>
        <begin position="383"/>
        <end position="403"/>
    </location>
</feature>
<dbReference type="STRING" id="3088.A0A383W5X7"/>
<dbReference type="GO" id="GO:1990351">
    <property type="term" value="C:transporter complex"/>
    <property type="evidence" value="ECO:0007669"/>
    <property type="project" value="UniProtKB-ARBA"/>
</dbReference>
<feature type="region of interest" description="Disordered" evidence="8">
    <location>
        <begin position="558"/>
        <end position="587"/>
    </location>
</feature>
<dbReference type="AlphaFoldDB" id="A0A383W5X7"/>
<feature type="transmembrane region" description="Helical" evidence="9">
    <location>
        <begin position="442"/>
        <end position="462"/>
    </location>
</feature>
<dbReference type="EMBL" id="FNXT01001168">
    <property type="protein sequence ID" value="SZX72851.1"/>
    <property type="molecule type" value="Genomic_DNA"/>
</dbReference>
<keyword evidence="6" id="KW-0534">Nitrate assimilation</keyword>
<keyword evidence="5 9" id="KW-1133">Transmembrane helix</keyword>
<feature type="transmembrane region" description="Helical" evidence="9">
    <location>
        <begin position="409"/>
        <end position="435"/>
    </location>
</feature>
<reference evidence="11 12" key="1">
    <citation type="submission" date="2016-10" db="EMBL/GenBank/DDBJ databases">
        <authorList>
            <person name="Cai Z."/>
        </authorList>
    </citation>
    <scope>NUCLEOTIDE SEQUENCE [LARGE SCALE GENOMIC DNA]</scope>
</reference>
<dbReference type="GO" id="GO:0042128">
    <property type="term" value="P:nitrate assimilation"/>
    <property type="evidence" value="ECO:0007669"/>
    <property type="project" value="UniProtKB-KW"/>
</dbReference>
<feature type="transmembrane region" description="Helical" evidence="9">
    <location>
        <begin position="252"/>
        <end position="276"/>
    </location>
</feature>
<protein>
    <recommendedName>
        <fullName evidence="10">Major facilitator superfamily (MFS) profile domain-containing protein</fullName>
    </recommendedName>
</protein>
<keyword evidence="12" id="KW-1185">Reference proteome</keyword>
<dbReference type="InterPro" id="IPR011701">
    <property type="entry name" value="MFS"/>
</dbReference>
<dbReference type="InterPro" id="IPR020846">
    <property type="entry name" value="MFS_dom"/>
</dbReference>
<comment type="subcellular location">
    <subcellularLocation>
        <location evidence="1">Membrane</location>
        <topology evidence="1">Multi-pass membrane protein</topology>
    </subcellularLocation>
</comment>
<dbReference type="CDD" id="cd17341">
    <property type="entry name" value="MFS_NRT2_like"/>
    <property type="match status" value="1"/>
</dbReference>
<sequence>MPGTGQQAAAVYAWTGKQVFPTHDEAPSQPPLVLAAAAALGWMFSSSPPAAAAAAAQQGSMPPGAPTQQFALPVDAECKACRLDLCSFARPHMRAFHLNWAAFFITFATTFAPAAVLPVLRDSLDLTATDIGNGGIASVCGAIGSRLVMGTFTDMFGPRYGAAAMLLGTAPFAFAMALVHGAAGYVAMRCMVGLGLSMFVVNQTWTTCMFNVKLVGRANALSAGWGNTGAGAALLLTPLLYEAFAKLVAPDIAWRIALFVPGVLQLLLGVLVLIAADDSPLGSFPQLGRNRGHFRRTNPCAAWRSVLTNYRLYVLALAYALCFGVELTTHNVIALYLFNHFGLSLTASGLLGGGLGLMNVVSRFLGGAASDLAAGLRGMRGRLWVLQVLLLLEGVFCLLVGVVHDYLLATVGILIVFSFCCQMACGAVFGIVPFVSKRSTGTVTGIVAAGGSLGSAVTQAVFFSYFDFSAYEGFYWMGTSVICLSAFTSLLAWPMWGGMFTSSQPGTSEERYYISEYSSGERAAGLHLPALAFAHEARSERTNAGCCGIRCPLSPSTWRRQRQQQQQQQDGSGRSSSSSAALSSGEGSCRRGLKGLMVLPQYLQLAVPAPLMSAQPATDAEAAQAAGAAAAAAGGDVELAIPAAASAADAAAAAAAAGDEDAGGGGTHSGSEGAAATAAGSAAAVLDRAGAVDRV</sequence>
<evidence type="ECO:0000256" key="8">
    <source>
        <dbReference type="SAM" id="MobiDB-lite"/>
    </source>
</evidence>
<name>A0A383W5X7_TETOB</name>
<feature type="transmembrane region" description="Helical" evidence="9">
    <location>
        <begin position="218"/>
        <end position="240"/>
    </location>
</feature>
<feature type="compositionally biased region" description="Low complexity" evidence="8">
    <location>
        <begin position="563"/>
        <end position="587"/>
    </location>
</feature>
<gene>
    <name evidence="11" type="ORF">BQ4739_LOCUS12991</name>
</gene>
<dbReference type="InterPro" id="IPR036259">
    <property type="entry name" value="MFS_trans_sf"/>
</dbReference>
<dbReference type="PANTHER" id="PTHR23515">
    <property type="entry name" value="HIGH-AFFINITY NITRATE TRANSPORTER 2.3"/>
    <property type="match status" value="1"/>
</dbReference>
<keyword evidence="7 9" id="KW-0472">Membrane</keyword>
<evidence type="ECO:0000259" key="10">
    <source>
        <dbReference type="PROSITE" id="PS50850"/>
    </source>
</evidence>
<evidence type="ECO:0000256" key="1">
    <source>
        <dbReference type="ARBA" id="ARBA00004141"/>
    </source>
</evidence>
<feature type="transmembrane region" description="Helical" evidence="9">
    <location>
        <begin position="343"/>
        <end position="362"/>
    </location>
</feature>
<evidence type="ECO:0000256" key="5">
    <source>
        <dbReference type="ARBA" id="ARBA00022989"/>
    </source>
</evidence>
<evidence type="ECO:0000313" key="12">
    <source>
        <dbReference type="Proteomes" id="UP000256970"/>
    </source>
</evidence>
<dbReference type="FunFam" id="1.20.1250.20:FF:000053">
    <property type="entry name" value="Nitrate transporter 2.1"/>
    <property type="match status" value="1"/>
</dbReference>
<dbReference type="GO" id="GO:0016020">
    <property type="term" value="C:membrane"/>
    <property type="evidence" value="ECO:0007669"/>
    <property type="project" value="UniProtKB-SubCell"/>
</dbReference>
<keyword evidence="3" id="KW-0813">Transport</keyword>
<proteinExistence type="inferred from homology"/>
<evidence type="ECO:0000256" key="4">
    <source>
        <dbReference type="ARBA" id="ARBA00022692"/>
    </source>
</evidence>
<dbReference type="Gene3D" id="1.20.1250.20">
    <property type="entry name" value="MFS general substrate transporter like domains"/>
    <property type="match status" value="2"/>
</dbReference>
<dbReference type="Proteomes" id="UP000256970">
    <property type="component" value="Unassembled WGS sequence"/>
</dbReference>
<evidence type="ECO:0000313" key="11">
    <source>
        <dbReference type="EMBL" id="SZX72851.1"/>
    </source>
</evidence>
<feature type="transmembrane region" description="Helical" evidence="9">
    <location>
        <begin position="474"/>
        <end position="493"/>
    </location>
</feature>
<evidence type="ECO:0000256" key="7">
    <source>
        <dbReference type="ARBA" id="ARBA00023136"/>
    </source>
</evidence>
<accession>A0A383W5X7</accession>
<feature type="domain" description="Major facilitator superfamily (MFS) profile" evidence="10">
    <location>
        <begin position="94"/>
        <end position="497"/>
    </location>
</feature>
<evidence type="ECO:0000256" key="9">
    <source>
        <dbReference type="SAM" id="Phobius"/>
    </source>
</evidence>
<comment type="similarity">
    <text evidence="2">Belongs to the major facilitator superfamily. Nitrate/nitrite porter (TC 2.A.1.8) family.</text>
</comment>
<feature type="transmembrane region" description="Helical" evidence="9">
    <location>
        <begin position="160"/>
        <end position="180"/>
    </location>
</feature>